<feature type="non-terminal residue" evidence="4">
    <location>
        <position position="211"/>
    </location>
</feature>
<organism evidence="4 5">
    <name type="scientific">Thalictrum thalictroides</name>
    <name type="common">Rue-anemone</name>
    <name type="synonym">Anemone thalictroides</name>
    <dbReference type="NCBI Taxonomy" id="46969"/>
    <lineage>
        <taxon>Eukaryota</taxon>
        <taxon>Viridiplantae</taxon>
        <taxon>Streptophyta</taxon>
        <taxon>Embryophyta</taxon>
        <taxon>Tracheophyta</taxon>
        <taxon>Spermatophyta</taxon>
        <taxon>Magnoliopsida</taxon>
        <taxon>Ranunculales</taxon>
        <taxon>Ranunculaceae</taxon>
        <taxon>Thalictroideae</taxon>
        <taxon>Thalictrum</taxon>
    </lineage>
</organism>
<name>A0A7J6VDS1_THATH</name>
<evidence type="ECO:0000313" key="5">
    <source>
        <dbReference type="Proteomes" id="UP000554482"/>
    </source>
</evidence>
<accession>A0A7J6VDS1</accession>
<comment type="subcellular location">
    <subcellularLocation>
        <location evidence="1">Nucleus</location>
    </subcellularLocation>
</comment>
<evidence type="ECO:0000256" key="3">
    <source>
        <dbReference type="ARBA" id="ARBA00038401"/>
    </source>
</evidence>
<sequence>YSVLDTLLRVLEALSVLDNHSEVISSSEELLQLIYNLIKLPDKFEVSSSCITAVVLIANVMTDKPDLASGASQDSSLLQGLLSLIPFVSNDLEARNALWSILGRVLVRVQEDEMSPSSLHQYVMVLVNKSDFIEEDLIDHRDEDSNKYHQNSNTSYVKETARTTSLSRICSILQRWITIGENIVKKDAIGEVCADHENVEKLLQCCRNYTM</sequence>
<protein>
    <submittedName>
        <fullName evidence="4">Arm repeat superfamily protein</fullName>
    </submittedName>
</protein>
<dbReference type="PANTHER" id="PTHR23424">
    <property type="entry name" value="SERUM AMYLOID A"/>
    <property type="match status" value="1"/>
</dbReference>
<keyword evidence="5" id="KW-1185">Reference proteome</keyword>
<evidence type="ECO:0000256" key="2">
    <source>
        <dbReference type="ARBA" id="ARBA00023242"/>
    </source>
</evidence>
<dbReference type="AlphaFoldDB" id="A0A7J6VDS1"/>
<gene>
    <name evidence="4" type="ORF">FRX31_028058</name>
</gene>
<dbReference type="PANTHER" id="PTHR23424:SF23">
    <property type="entry name" value="PROTEIN SAAL1"/>
    <property type="match status" value="1"/>
</dbReference>
<reference evidence="4 5" key="1">
    <citation type="submission" date="2020-06" db="EMBL/GenBank/DDBJ databases">
        <title>Transcriptomic and genomic resources for Thalictrum thalictroides and T. hernandezii: Facilitating candidate gene discovery in an emerging model plant lineage.</title>
        <authorList>
            <person name="Arias T."/>
            <person name="Riano-Pachon D.M."/>
            <person name="Di Stilio V.S."/>
        </authorList>
    </citation>
    <scope>NUCLEOTIDE SEQUENCE [LARGE SCALE GENOMIC DNA]</scope>
    <source>
        <strain evidence="5">cv. WT478/WT964</strain>
        <tissue evidence="4">Leaves</tissue>
    </source>
</reference>
<dbReference type="OrthoDB" id="2156856at2759"/>
<comment type="similarity">
    <text evidence="3">Belongs to the SAAL1 family.</text>
</comment>
<dbReference type="EMBL" id="JABWDY010034851">
    <property type="protein sequence ID" value="KAF5182355.1"/>
    <property type="molecule type" value="Genomic_DNA"/>
</dbReference>
<dbReference type="GO" id="GO:0005634">
    <property type="term" value="C:nucleus"/>
    <property type="evidence" value="ECO:0007669"/>
    <property type="project" value="UniProtKB-SubCell"/>
</dbReference>
<proteinExistence type="inferred from homology"/>
<evidence type="ECO:0000256" key="1">
    <source>
        <dbReference type="ARBA" id="ARBA00004123"/>
    </source>
</evidence>
<comment type="caution">
    <text evidence="4">The sequence shown here is derived from an EMBL/GenBank/DDBJ whole genome shotgun (WGS) entry which is preliminary data.</text>
</comment>
<evidence type="ECO:0000313" key="4">
    <source>
        <dbReference type="EMBL" id="KAF5182355.1"/>
    </source>
</evidence>
<keyword evidence="2" id="KW-0539">Nucleus</keyword>
<dbReference type="Proteomes" id="UP000554482">
    <property type="component" value="Unassembled WGS sequence"/>
</dbReference>
<dbReference type="InterPro" id="IPR052464">
    <property type="entry name" value="Synovial_Prolif_Regulator"/>
</dbReference>